<dbReference type="PANTHER" id="PTHR23282:SF142">
    <property type="entry name" value="MAM DOMAIN-CONTAINING PROTEIN"/>
    <property type="match status" value="1"/>
</dbReference>
<dbReference type="InterPro" id="IPR015500">
    <property type="entry name" value="Peptidase_S8_subtilisin-rel"/>
</dbReference>
<dbReference type="NCBIfam" id="TIGR04183">
    <property type="entry name" value="Por_Secre_tail"/>
    <property type="match status" value="1"/>
</dbReference>
<dbReference type="Gene3D" id="2.60.120.200">
    <property type="match status" value="3"/>
</dbReference>
<protein>
    <submittedName>
        <fullName evidence="9">S8 family serine peptidase</fullName>
    </submittedName>
</protein>
<keyword evidence="1 6" id="KW-0645">Protease</keyword>
<dbReference type="InterPro" id="IPR013320">
    <property type="entry name" value="ConA-like_dom_sf"/>
</dbReference>
<dbReference type="InterPro" id="IPR036852">
    <property type="entry name" value="Peptidase_S8/S53_dom_sf"/>
</dbReference>
<sequence>MKNLTITLAGILYLATSLYSQDYFYDEDRPLAVSENAKELVVHLNTAEAFSKLTKQIPSGWKLVKQIEKYQMVVLESPSNLPENFSLTDLAGYSDLNIKDENFAIQLDDGFNLWLGYQLLLEPKNGVSIPNDISGLMEKFGGSFYRDDFGKFIIEVTNPKNSLLFANALVENGYVNWAHPNFYANHTKYSDPLYPFQFQMNNTGQYISGTNSLNDIDCNAAEAWGITTGSSSITVAVIDDGMESHEDMEDANGNSRLIAGFTPSNGAGGTPYSSGAHGMACSGIIGASHNDIGVRGVAPGVKFKSVNIFEGSETTNDLANAFTWAKNQGADVMSNSWGYTSCTLSLSALNSAITDAKNNGRGGAGSVIVFASGNGYKTCVDYPAKLSYVMAVGAVTNLGTHSNYANEGSDLDIVAPSNAAPGQAGAGVRTIDREGSNGYSSGNYTSGFGGTSAACPVVAGVAALILSHDPTLTELEVRNLIQSTASDMGTSGFDNTYGYGRVNAYQALMQIGGTPAPVCNLTVSNYPYYMDFENGLSGWAQQDNDDFDWTLKTGSTSSSVTGPTSAYQGNFYLYTEASAPNYPNKTAGILAPCFDLTGIDNPSLNFMYNMYGAAIGQLSVEASTDGQTFTEIWSLSGNQGNAWELANISLAAYTGESTFSFRIIGTTTNNYTGDIAIDDLSVTSGVIAPIASCTTTIENYPYVESFESAVSLWQNLENDNIDWTRDASGTPSNSTGPIAAADGTYYYYIEASSPNYPAKTAVLESPCFDVTAISDPVITFETNMNGAAMGTLTLEAKTETGDWTSIWSLSGNQGSDWLYQQIGLADYANETALKFRFTGSTGTSFTSDMALDAIFVGTAPAETGGDCTSTIAAFPYSEGFETVATAWIQGNSDNLDWTRKTGTTTSSGTGPGNALQGSYYYYMEASSPNYPAKSAELISPCFDFSAETNAAIDFSYHMYGSSMGDLKLEARNGNGPWQLLWSITGNQGNNWITETVSLNDFSGSENIALRFIGTTGTSFASDIAIDGIQVYTNTTATACLPEDFTNNVNSYGGSQDAGTHSVSGGGSTISIQNNAWKYAPFNYTITANTMLAFEFKSTGQGEIHGIGFDTDNNISNTLTFQLYGTQAWGILNYENYSGSNWQSYTIPVGSFFTGTYNRLTFACDNDGGTGDNSQFRNIVIYENGSCTPGISINTSTVNNAIIGTENETVSTFVVYPNPASNLVHITINNVREQGSIALTDISGKVLRVIKLQTENTDLDISNFANGVYFIQLLNGDQILETQKLIKTN</sequence>
<proteinExistence type="inferred from homology"/>
<comment type="caution">
    <text evidence="9">The sequence shown here is derived from an EMBL/GenBank/DDBJ whole genome shotgun (WGS) entry which is preliminary data.</text>
</comment>
<feature type="active site" description="Charge relay system" evidence="5 6">
    <location>
        <position position="277"/>
    </location>
</feature>
<feature type="active site" description="Charge relay system" evidence="5 6">
    <location>
        <position position="452"/>
    </location>
</feature>
<evidence type="ECO:0000313" key="10">
    <source>
        <dbReference type="Proteomes" id="UP000486602"/>
    </source>
</evidence>
<feature type="domain" description="MAM" evidence="8">
    <location>
        <begin position="705"/>
        <end position="869"/>
    </location>
</feature>
<dbReference type="PROSITE" id="PS50060">
    <property type="entry name" value="MAM_2"/>
    <property type="match status" value="3"/>
</dbReference>
<keyword evidence="4 6" id="KW-0720">Serine protease</keyword>
<dbReference type="Pfam" id="PF00082">
    <property type="entry name" value="Peptidase_S8"/>
    <property type="match status" value="1"/>
</dbReference>
<dbReference type="SUPFAM" id="SSF52743">
    <property type="entry name" value="Subtilisin-like"/>
    <property type="match status" value="1"/>
</dbReference>
<dbReference type="PANTHER" id="PTHR23282">
    <property type="entry name" value="APICAL ENDOSOMAL GLYCOPROTEIN PRECURSOR"/>
    <property type="match status" value="1"/>
</dbReference>
<evidence type="ECO:0000256" key="6">
    <source>
        <dbReference type="PROSITE-ProRule" id="PRU01240"/>
    </source>
</evidence>
<dbReference type="PROSITE" id="PS00137">
    <property type="entry name" value="SUBTILASE_HIS"/>
    <property type="match status" value="1"/>
</dbReference>
<dbReference type="PROSITE" id="PS00138">
    <property type="entry name" value="SUBTILASE_SER"/>
    <property type="match status" value="1"/>
</dbReference>
<dbReference type="EMBL" id="JAAGVY010000030">
    <property type="protein sequence ID" value="NEN24639.1"/>
    <property type="molecule type" value="Genomic_DNA"/>
</dbReference>
<evidence type="ECO:0000256" key="7">
    <source>
        <dbReference type="RuleBase" id="RU003355"/>
    </source>
</evidence>
<dbReference type="PROSITE" id="PS00136">
    <property type="entry name" value="SUBTILASE_ASP"/>
    <property type="match status" value="1"/>
</dbReference>
<dbReference type="Pfam" id="PF18962">
    <property type="entry name" value="Por_Secre_tail"/>
    <property type="match status" value="1"/>
</dbReference>
<dbReference type="InterPro" id="IPR023828">
    <property type="entry name" value="Peptidase_S8_Ser-AS"/>
</dbReference>
<gene>
    <name evidence="9" type="ORF">G3O08_14120</name>
</gene>
<dbReference type="Proteomes" id="UP000486602">
    <property type="component" value="Unassembled WGS sequence"/>
</dbReference>
<feature type="domain" description="MAM" evidence="8">
    <location>
        <begin position="528"/>
        <end position="695"/>
    </location>
</feature>
<keyword evidence="2" id="KW-0732">Signal</keyword>
<feature type="active site" description="Charge relay system" evidence="5 6">
    <location>
        <position position="239"/>
    </location>
</feature>
<evidence type="ECO:0000256" key="4">
    <source>
        <dbReference type="ARBA" id="ARBA00022825"/>
    </source>
</evidence>
<dbReference type="CDD" id="cd06263">
    <property type="entry name" value="MAM"/>
    <property type="match status" value="3"/>
</dbReference>
<dbReference type="PRINTS" id="PR00723">
    <property type="entry name" value="SUBTILISIN"/>
</dbReference>
<accession>A0A7K3WSG6</accession>
<dbReference type="SUPFAM" id="SSF49899">
    <property type="entry name" value="Concanavalin A-like lectins/glucanases"/>
    <property type="match status" value="3"/>
</dbReference>
<dbReference type="GO" id="GO:0006508">
    <property type="term" value="P:proteolysis"/>
    <property type="evidence" value="ECO:0007669"/>
    <property type="project" value="UniProtKB-KW"/>
</dbReference>
<evidence type="ECO:0000256" key="2">
    <source>
        <dbReference type="ARBA" id="ARBA00022729"/>
    </source>
</evidence>
<dbReference type="InterPro" id="IPR051560">
    <property type="entry name" value="MAM_domain-containing"/>
</dbReference>
<reference evidence="9 10" key="1">
    <citation type="submission" date="2020-02" db="EMBL/GenBank/DDBJ databases">
        <title>Out from the shadows clarifying the taxonomy of the family Cryomorphaceae and related taxa by utilizing the GTDB taxonomic framework.</title>
        <authorList>
            <person name="Bowman J.P."/>
        </authorList>
    </citation>
    <scope>NUCLEOTIDE SEQUENCE [LARGE SCALE GENOMIC DNA]</scope>
    <source>
        <strain evidence="9 10">QSSC 1-22</strain>
    </source>
</reference>
<evidence type="ECO:0000256" key="3">
    <source>
        <dbReference type="ARBA" id="ARBA00022801"/>
    </source>
</evidence>
<dbReference type="GO" id="GO:0016020">
    <property type="term" value="C:membrane"/>
    <property type="evidence" value="ECO:0007669"/>
    <property type="project" value="InterPro"/>
</dbReference>
<dbReference type="Pfam" id="PF00629">
    <property type="entry name" value="MAM"/>
    <property type="match status" value="3"/>
</dbReference>
<dbReference type="InterPro" id="IPR026444">
    <property type="entry name" value="Secre_tail"/>
</dbReference>
<keyword evidence="10" id="KW-1185">Reference proteome</keyword>
<evidence type="ECO:0000256" key="5">
    <source>
        <dbReference type="PIRSR" id="PIRSR615500-1"/>
    </source>
</evidence>
<dbReference type="GO" id="GO:0004252">
    <property type="term" value="F:serine-type endopeptidase activity"/>
    <property type="evidence" value="ECO:0007669"/>
    <property type="project" value="UniProtKB-UniRule"/>
</dbReference>
<dbReference type="InterPro" id="IPR023827">
    <property type="entry name" value="Peptidase_S8_Asp-AS"/>
</dbReference>
<dbReference type="InterPro" id="IPR000209">
    <property type="entry name" value="Peptidase_S8/S53_dom"/>
</dbReference>
<dbReference type="PROSITE" id="PS51892">
    <property type="entry name" value="SUBTILASE"/>
    <property type="match status" value="1"/>
</dbReference>
<evidence type="ECO:0000259" key="8">
    <source>
        <dbReference type="PROSITE" id="PS50060"/>
    </source>
</evidence>
<name>A0A7K3WSG6_9FLAO</name>
<dbReference type="GO" id="GO:0004553">
    <property type="term" value="F:hydrolase activity, hydrolyzing O-glycosyl compounds"/>
    <property type="evidence" value="ECO:0007669"/>
    <property type="project" value="UniProtKB-ARBA"/>
</dbReference>
<comment type="similarity">
    <text evidence="6 7">Belongs to the peptidase S8 family.</text>
</comment>
<dbReference type="SMART" id="SM00137">
    <property type="entry name" value="MAM"/>
    <property type="match status" value="3"/>
</dbReference>
<feature type="domain" description="MAM" evidence="8">
    <location>
        <begin position="876"/>
        <end position="1041"/>
    </location>
</feature>
<evidence type="ECO:0000313" key="9">
    <source>
        <dbReference type="EMBL" id="NEN24639.1"/>
    </source>
</evidence>
<dbReference type="InterPro" id="IPR000998">
    <property type="entry name" value="MAM_dom"/>
</dbReference>
<organism evidence="9 10">
    <name type="scientific">Cryomorpha ignava</name>
    <dbReference type="NCBI Taxonomy" id="101383"/>
    <lineage>
        <taxon>Bacteria</taxon>
        <taxon>Pseudomonadati</taxon>
        <taxon>Bacteroidota</taxon>
        <taxon>Flavobacteriia</taxon>
        <taxon>Flavobacteriales</taxon>
        <taxon>Cryomorphaceae</taxon>
        <taxon>Cryomorpha</taxon>
    </lineage>
</organism>
<evidence type="ECO:0000256" key="1">
    <source>
        <dbReference type="ARBA" id="ARBA00022670"/>
    </source>
</evidence>
<dbReference type="GO" id="GO:0005975">
    <property type="term" value="P:carbohydrate metabolic process"/>
    <property type="evidence" value="ECO:0007669"/>
    <property type="project" value="UniProtKB-ARBA"/>
</dbReference>
<dbReference type="InterPro" id="IPR022398">
    <property type="entry name" value="Peptidase_S8_His-AS"/>
</dbReference>
<dbReference type="Gene3D" id="3.40.50.200">
    <property type="entry name" value="Peptidase S8/S53 domain"/>
    <property type="match status" value="1"/>
</dbReference>
<keyword evidence="3 6" id="KW-0378">Hydrolase</keyword>
<dbReference type="RefSeq" id="WP_163286034.1">
    <property type="nucleotide sequence ID" value="NZ_JAAGVY010000030.1"/>
</dbReference>